<keyword evidence="2" id="KW-0175">Coiled coil</keyword>
<keyword evidence="1" id="KW-0403">Intermediate filament</keyword>
<feature type="domain" description="IF rod" evidence="4">
    <location>
        <begin position="55"/>
        <end position="143"/>
    </location>
</feature>
<dbReference type="PROSITE" id="PS51842">
    <property type="entry name" value="IF_ROD_2"/>
    <property type="match status" value="1"/>
</dbReference>
<dbReference type="SUPFAM" id="SSF64593">
    <property type="entry name" value="Intermediate filament protein, coiled coil region"/>
    <property type="match status" value="1"/>
</dbReference>
<evidence type="ECO:0000256" key="1">
    <source>
        <dbReference type="ARBA" id="ARBA00022754"/>
    </source>
</evidence>
<evidence type="ECO:0000256" key="2">
    <source>
        <dbReference type="ARBA" id="ARBA00023054"/>
    </source>
</evidence>
<dbReference type="Pfam" id="PF00038">
    <property type="entry name" value="Filament"/>
    <property type="match status" value="1"/>
</dbReference>
<dbReference type="PANTHER" id="PTHR45721">
    <property type="entry name" value="LAMIN DM0-RELATED"/>
    <property type="match status" value="1"/>
</dbReference>
<keyword evidence="7" id="KW-1185">Reference proteome</keyword>
<evidence type="ECO:0000256" key="3">
    <source>
        <dbReference type="SAM" id="MobiDB-lite"/>
    </source>
</evidence>
<reference evidence="5 7" key="1">
    <citation type="submission" date="2022-12" db="EMBL/GenBank/DDBJ databases">
        <title>Chromosome-level genome of Tegillarca granosa.</title>
        <authorList>
            <person name="Kim J."/>
        </authorList>
    </citation>
    <scope>NUCLEOTIDE SEQUENCE [LARGE SCALE GENOMIC DNA]</scope>
    <source>
        <strain evidence="5">Teg-2019</strain>
        <tissue evidence="5">Adductor muscle</tissue>
    </source>
</reference>
<dbReference type="Gene3D" id="1.20.5.1160">
    <property type="entry name" value="Vasodilator-stimulated phosphoprotein"/>
    <property type="match status" value="1"/>
</dbReference>
<name>A0ABQ9EFU1_TEGGR</name>
<organism evidence="5 7">
    <name type="scientific">Tegillarca granosa</name>
    <name type="common">Malaysian cockle</name>
    <name type="synonym">Anadara granosa</name>
    <dbReference type="NCBI Taxonomy" id="220873"/>
    <lineage>
        <taxon>Eukaryota</taxon>
        <taxon>Metazoa</taxon>
        <taxon>Spiralia</taxon>
        <taxon>Lophotrochozoa</taxon>
        <taxon>Mollusca</taxon>
        <taxon>Bivalvia</taxon>
        <taxon>Autobranchia</taxon>
        <taxon>Pteriomorphia</taxon>
        <taxon>Arcoida</taxon>
        <taxon>Arcoidea</taxon>
        <taxon>Arcidae</taxon>
        <taxon>Tegillarca</taxon>
    </lineage>
</organism>
<evidence type="ECO:0000259" key="4">
    <source>
        <dbReference type="PROSITE" id="PS51842"/>
    </source>
</evidence>
<accession>A0ABQ9EFU1</accession>
<comment type="caution">
    <text evidence="5">The sequence shown here is derived from an EMBL/GenBank/DDBJ whole genome shotgun (WGS) entry which is preliminary data.</text>
</comment>
<dbReference type="PANTHER" id="PTHR45721:SF11">
    <property type="entry name" value="LAMIN DM0-RELATED"/>
    <property type="match status" value="1"/>
</dbReference>
<dbReference type="Proteomes" id="UP001217089">
    <property type="component" value="Unassembled WGS sequence"/>
</dbReference>
<dbReference type="EMBL" id="JARBDR010000903">
    <property type="protein sequence ID" value="KAJ8304161.1"/>
    <property type="molecule type" value="Genomic_DNA"/>
</dbReference>
<feature type="compositionally biased region" description="Low complexity" evidence="3">
    <location>
        <begin position="1"/>
        <end position="51"/>
    </location>
</feature>
<proteinExistence type="predicted"/>
<evidence type="ECO:0000313" key="5">
    <source>
        <dbReference type="EMBL" id="KAJ8304161.1"/>
    </source>
</evidence>
<feature type="region of interest" description="Disordered" evidence="3">
    <location>
        <begin position="1"/>
        <end position="56"/>
    </location>
</feature>
<dbReference type="InterPro" id="IPR039008">
    <property type="entry name" value="IF_rod_dom"/>
</dbReference>
<evidence type="ECO:0000313" key="6">
    <source>
        <dbReference type="EMBL" id="KAJ8304163.1"/>
    </source>
</evidence>
<protein>
    <recommendedName>
        <fullName evidence="4">IF rod domain-containing protein</fullName>
    </recommendedName>
</protein>
<dbReference type="EMBL" id="JARBDR010000903">
    <property type="protein sequence ID" value="KAJ8304163.1"/>
    <property type="molecule type" value="Genomic_DNA"/>
</dbReference>
<sequence length="143" mass="16228">MATKTPTPSKSTKKTVTTTTYTTRTFGGEETPSTSTSPGRRARSPSPARITRQQEKEQLQNLNDRLAAYIDKVRFLETENSRLSVQVRSSEETISREVTNVKTLYESELADARKLLDELGKEKAALQIELSKYKEDAEEWKLK</sequence>
<evidence type="ECO:0000313" key="7">
    <source>
        <dbReference type="Proteomes" id="UP001217089"/>
    </source>
</evidence>
<gene>
    <name evidence="5" type="ORF">KUTeg_017744</name>
    <name evidence="6" type="ORF">KUTeg_017746</name>
</gene>